<proteinExistence type="predicted"/>
<organism evidence="4 5">
    <name type="scientific">Agrilus planipennis</name>
    <name type="common">Emerald ash borer</name>
    <name type="synonym">Agrilus marcopoli</name>
    <dbReference type="NCBI Taxonomy" id="224129"/>
    <lineage>
        <taxon>Eukaryota</taxon>
        <taxon>Metazoa</taxon>
        <taxon>Ecdysozoa</taxon>
        <taxon>Arthropoda</taxon>
        <taxon>Hexapoda</taxon>
        <taxon>Insecta</taxon>
        <taxon>Pterygota</taxon>
        <taxon>Neoptera</taxon>
        <taxon>Endopterygota</taxon>
        <taxon>Coleoptera</taxon>
        <taxon>Polyphaga</taxon>
        <taxon>Elateriformia</taxon>
        <taxon>Buprestoidea</taxon>
        <taxon>Buprestidae</taxon>
        <taxon>Agrilinae</taxon>
        <taxon>Agrilus</taxon>
    </lineage>
</organism>
<accession>A0A7F5RBB6</accession>
<name>A0A7F5RBB6_AGRPL</name>
<dbReference type="InterPro" id="IPR013783">
    <property type="entry name" value="Ig-like_fold"/>
</dbReference>
<feature type="domain" description="Ig-like" evidence="3">
    <location>
        <begin position="34"/>
        <end position="127"/>
    </location>
</feature>
<dbReference type="InterPro" id="IPR036179">
    <property type="entry name" value="Ig-like_dom_sf"/>
</dbReference>
<dbReference type="SMART" id="SM00409">
    <property type="entry name" value="IG"/>
    <property type="match status" value="1"/>
</dbReference>
<evidence type="ECO:0000256" key="1">
    <source>
        <dbReference type="SAM" id="Phobius"/>
    </source>
</evidence>
<dbReference type="InterPro" id="IPR003599">
    <property type="entry name" value="Ig_sub"/>
</dbReference>
<sequence>MQQIVWCWCYFIVLLFGECYGAPDGEIPEPYEPPTSAEVYEEHAMKVFEIPKGKNARLTCGSNDKDHIFAFWQVGNNVLVGPGNKFNDRKYDYEILTGKLTIKAVSPQEEGVYTCVSKGVRNSNSFNIRTVRMIVKEDWEEVYENDPNVNFFRVVIVLASLLIIMGLLYAAYKIRKRHRLHEYLENLEDEDEESGDEIFRAPGTSRGGTGNIVLDKSVSIDTDFGSILNNAQQKN</sequence>
<reference evidence="5" key="1">
    <citation type="submission" date="2025-08" db="UniProtKB">
        <authorList>
            <consortium name="RefSeq"/>
        </authorList>
    </citation>
    <scope>IDENTIFICATION</scope>
    <source>
        <tissue evidence="5">Entire body</tissue>
    </source>
</reference>
<protein>
    <submittedName>
        <fullName evidence="5">Uncharacterized protein LOC108743454</fullName>
    </submittedName>
</protein>
<feature type="chain" id="PRO_5028975111" evidence="2">
    <location>
        <begin position="22"/>
        <end position="235"/>
    </location>
</feature>
<evidence type="ECO:0000313" key="4">
    <source>
        <dbReference type="Proteomes" id="UP000192223"/>
    </source>
</evidence>
<keyword evidence="1" id="KW-0812">Transmembrane</keyword>
<dbReference type="GeneID" id="108743454"/>
<evidence type="ECO:0000256" key="2">
    <source>
        <dbReference type="SAM" id="SignalP"/>
    </source>
</evidence>
<feature type="transmembrane region" description="Helical" evidence="1">
    <location>
        <begin position="151"/>
        <end position="172"/>
    </location>
</feature>
<dbReference type="PROSITE" id="PS50835">
    <property type="entry name" value="IG_LIKE"/>
    <property type="match status" value="1"/>
</dbReference>
<feature type="signal peptide" evidence="2">
    <location>
        <begin position="1"/>
        <end position="21"/>
    </location>
</feature>
<keyword evidence="2" id="KW-0732">Signal</keyword>
<gene>
    <name evidence="5" type="primary">LOC108743454</name>
</gene>
<keyword evidence="1" id="KW-1133">Transmembrane helix</keyword>
<evidence type="ECO:0000313" key="5">
    <source>
        <dbReference type="RefSeq" id="XP_025833273.1"/>
    </source>
</evidence>
<dbReference type="Proteomes" id="UP000192223">
    <property type="component" value="Unplaced"/>
</dbReference>
<dbReference type="KEGG" id="apln:108743454"/>
<dbReference type="AlphaFoldDB" id="A0A7F5RBB6"/>
<dbReference type="Gene3D" id="2.60.40.10">
    <property type="entry name" value="Immunoglobulins"/>
    <property type="match status" value="1"/>
</dbReference>
<dbReference type="SUPFAM" id="SSF48726">
    <property type="entry name" value="Immunoglobulin"/>
    <property type="match status" value="1"/>
</dbReference>
<keyword evidence="4" id="KW-1185">Reference proteome</keyword>
<dbReference type="OrthoDB" id="10258440at2759"/>
<keyword evidence="1" id="KW-0472">Membrane</keyword>
<dbReference type="RefSeq" id="XP_025833273.1">
    <property type="nucleotide sequence ID" value="XM_025977488.1"/>
</dbReference>
<dbReference type="InParanoid" id="A0A7F5RBB6"/>
<evidence type="ECO:0000259" key="3">
    <source>
        <dbReference type="PROSITE" id="PS50835"/>
    </source>
</evidence>
<dbReference type="InterPro" id="IPR007110">
    <property type="entry name" value="Ig-like_dom"/>
</dbReference>